<keyword evidence="3" id="KW-0479">Metal-binding</keyword>
<comment type="cofactor">
    <cofactor evidence="1">
        <name>Mo-molybdopterin</name>
        <dbReference type="ChEBI" id="CHEBI:71302"/>
    </cofactor>
</comment>
<evidence type="ECO:0000259" key="6">
    <source>
        <dbReference type="Pfam" id="PF03404"/>
    </source>
</evidence>
<evidence type="ECO:0000256" key="3">
    <source>
        <dbReference type="ARBA" id="ARBA00022723"/>
    </source>
</evidence>
<dbReference type="GO" id="GO:0006790">
    <property type="term" value="P:sulfur compound metabolic process"/>
    <property type="evidence" value="ECO:0007669"/>
    <property type="project" value="TreeGrafter"/>
</dbReference>
<dbReference type="SUPFAM" id="SSF81296">
    <property type="entry name" value="E set domains"/>
    <property type="match status" value="1"/>
</dbReference>
<accession>U4L8C4</accession>
<dbReference type="PANTHER" id="PTHR19372:SF7">
    <property type="entry name" value="SULFITE OXIDASE, MITOCHONDRIAL"/>
    <property type="match status" value="1"/>
</dbReference>
<feature type="domain" description="Moybdenum cofactor oxidoreductase dimerisation" evidence="6">
    <location>
        <begin position="243"/>
        <end position="373"/>
    </location>
</feature>
<sequence>MQLQLEYSVEKPLNREPPMRELVESFITTADTAYDRNHGPLPHIDATTFRLHIDGNVARSAQLSIESLRKDYQQHTVIAALQCAGNRRHTMRTKVKEVDGIDWNDGAVCNCTWRGPLLADVLVRLGLTIKTDVGHVHFNCSQTDVQDDSYYGSSIPLERCLDKTKKIILALDMNDEPLNVNHGFPIRVVMPGIAGARWTKWLDRILVKKCESNNFYMQRDYKILPPCVTSKAQALEYWPKIPAIQGLPINSVVAYPEPGTAHVAGENGELEVCGYALPQADDGPVVKVEVSSDKGATWDEAEIVYPAKEELATPEGQEMYKWGWVIWKYKMPKPQVSKITRDTKIWSRAKDLGGNMQDGTVPWNFRGVAYNAYGETENLKVMGVERMPNGIGGLKL</sequence>
<dbReference type="InterPro" id="IPR000572">
    <property type="entry name" value="OxRdtase_Mopterin-bd_dom"/>
</dbReference>
<dbReference type="STRING" id="1076935.U4L8C4"/>
<dbReference type="GO" id="GO:0020037">
    <property type="term" value="F:heme binding"/>
    <property type="evidence" value="ECO:0007669"/>
    <property type="project" value="TreeGrafter"/>
</dbReference>
<keyword evidence="8" id="KW-1185">Reference proteome</keyword>
<dbReference type="Proteomes" id="UP000018144">
    <property type="component" value="Unassembled WGS sequence"/>
</dbReference>
<dbReference type="InterPro" id="IPR036374">
    <property type="entry name" value="OxRdtase_Mopterin-bd_sf"/>
</dbReference>
<dbReference type="eggNOG" id="KOG0535">
    <property type="taxonomic scope" value="Eukaryota"/>
</dbReference>
<keyword evidence="4" id="KW-0560">Oxidoreductase</keyword>
<dbReference type="InterPro" id="IPR008335">
    <property type="entry name" value="Mopterin_OxRdtase_euk"/>
</dbReference>
<dbReference type="InterPro" id="IPR005066">
    <property type="entry name" value="MoCF_OxRdtse_dimer"/>
</dbReference>
<evidence type="ECO:0000256" key="2">
    <source>
        <dbReference type="ARBA" id="ARBA00022505"/>
    </source>
</evidence>
<dbReference type="GO" id="GO:0030151">
    <property type="term" value="F:molybdenum ion binding"/>
    <property type="evidence" value="ECO:0007669"/>
    <property type="project" value="InterPro"/>
</dbReference>
<dbReference type="Gene3D" id="2.60.40.650">
    <property type="match status" value="1"/>
</dbReference>
<dbReference type="GO" id="GO:0005739">
    <property type="term" value="C:mitochondrion"/>
    <property type="evidence" value="ECO:0007669"/>
    <property type="project" value="TreeGrafter"/>
</dbReference>
<organism evidence="7 8">
    <name type="scientific">Pyronema omphalodes (strain CBS 100304)</name>
    <name type="common">Pyronema confluens</name>
    <dbReference type="NCBI Taxonomy" id="1076935"/>
    <lineage>
        <taxon>Eukaryota</taxon>
        <taxon>Fungi</taxon>
        <taxon>Dikarya</taxon>
        <taxon>Ascomycota</taxon>
        <taxon>Pezizomycotina</taxon>
        <taxon>Pezizomycetes</taxon>
        <taxon>Pezizales</taxon>
        <taxon>Pyronemataceae</taxon>
        <taxon>Pyronema</taxon>
    </lineage>
</organism>
<dbReference type="PRINTS" id="PR00407">
    <property type="entry name" value="EUMOPTERIN"/>
</dbReference>
<gene>
    <name evidence="7" type="ORF">PCON_13265</name>
</gene>
<dbReference type="FunFam" id="3.90.420.10:FF:000002">
    <property type="entry name" value="sulfite oxidase, mitochondrial"/>
    <property type="match status" value="1"/>
</dbReference>
<dbReference type="OrthoDB" id="10051395at2759"/>
<dbReference type="InterPro" id="IPR014756">
    <property type="entry name" value="Ig_E-set"/>
</dbReference>
<protein>
    <submittedName>
        <fullName evidence="7">Similar to Sulfite oxidase, mitochondrial acc. no. Q07116</fullName>
    </submittedName>
</protein>
<evidence type="ECO:0000259" key="5">
    <source>
        <dbReference type="Pfam" id="PF00174"/>
    </source>
</evidence>
<dbReference type="Gene3D" id="3.90.420.10">
    <property type="entry name" value="Oxidoreductase, molybdopterin-binding domain"/>
    <property type="match status" value="1"/>
</dbReference>
<evidence type="ECO:0000313" key="8">
    <source>
        <dbReference type="Proteomes" id="UP000018144"/>
    </source>
</evidence>
<dbReference type="EMBL" id="HF935887">
    <property type="protein sequence ID" value="CCX13672.1"/>
    <property type="molecule type" value="Genomic_DNA"/>
</dbReference>
<feature type="domain" description="Oxidoreductase molybdopterin-binding" evidence="5">
    <location>
        <begin position="38"/>
        <end position="216"/>
    </location>
</feature>
<dbReference type="PANTHER" id="PTHR19372">
    <property type="entry name" value="SULFITE REDUCTASE"/>
    <property type="match status" value="1"/>
</dbReference>
<proteinExistence type="predicted"/>
<reference evidence="7 8" key="1">
    <citation type="journal article" date="2013" name="PLoS Genet.">
        <title>The genome and development-dependent transcriptomes of Pyronema confluens: a window into fungal evolution.</title>
        <authorList>
            <person name="Traeger S."/>
            <person name="Altegoer F."/>
            <person name="Freitag M."/>
            <person name="Gabaldon T."/>
            <person name="Kempken F."/>
            <person name="Kumar A."/>
            <person name="Marcet-Houben M."/>
            <person name="Poggeler S."/>
            <person name="Stajich J.E."/>
            <person name="Nowrousian M."/>
        </authorList>
    </citation>
    <scope>NUCLEOTIDE SEQUENCE [LARGE SCALE GENOMIC DNA]</scope>
    <source>
        <strain evidence="8">CBS 100304</strain>
        <tissue evidence="7">Vegetative mycelium</tissue>
    </source>
</reference>
<evidence type="ECO:0000256" key="4">
    <source>
        <dbReference type="ARBA" id="ARBA00023002"/>
    </source>
</evidence>
<dbReference type="GO" id="GO:0043546">
    <property type="term" value="F:molybdopterin cofactor binding"/>
    <property type="evidence" value="ECO:0007669"/>
    <property type="project" value="TreeGrafter"/>
</dbReference>
<dbReference type="Pfam" id="PF03404">
    <property type="entry name" value="Mo-co_dimer"/>
    <property type="match status" value="1"/>
</dbReference>
<dbReference type="Pfam" id="PF00174">
    <property type="entry name" value="Oxidored_molyb"/>
    <property type="match status" value="1"/>
</dbReference>
<dbReference type="GO" id="GO:0008482">
    <property type="term" value="F:sulfite oxidase activity"/>
    <property type="evidence" value="ECO:0007669"/>
    <property type="project" value="TreeGrafter"/>
</dbReference>
<dbReference type="SUPFAM" id="SSF56524">
    <property type="entry name" value="Oxidoreductase molybdopterin-binding domain"/>
    <property type="match status" value="1"/>
</dbReference>
<evidence type="ECO:0000256" key="1">
    <source>
        <dbReference type="ARBA" id="ARBA00001924"/>
    </source>
</evidence>
<evidence type="ECO:0000313" key="7">
    <source>
        <dbReference type="EMBL" id="CCX13672.1"/>
    </source>
</evidence>
<dbReference type="OMA" id="TWHVAEL"/>
<dbReference type="AlphaFoldDB" id="U4L8C4"/>
<keyword evidence="2" id="KW-0500">Molybdenum</keyword>
<name>U4L8C4_PYROM</name>